<dbReference type="PROSITE" id="PS50157">
    <property type="entry name" value="ZINC_FINGER_C2H2_2"/>
    <property type="match status" value="2"/>
</dbReference>
<dbReference type="KEGG" id="vnx:VNE69_03227"/>
<proteinExistence type="predicted"/>
<dbReference type="GO" id="GO:0008270">
    <property type="term" value="F:zinc ion binding"/>
    <property type="evidence" value="ECO:0007669"/>
    <property type="project" value="UniProtKB-KW"/>
</dbReference>
<dbReference type="SMART" id="SM00355">
    <property type="entry name" value="ZnF_C2H2"/>
    <property type="match status" value="2"/>
</dbReference>
<dbReference type="EMBL" id="CP142728">
    <property type="protein sequence ID" value="WUR03015.1"/>
    <property type="molecule type" value="Genomic_DNA"/>
</dbReference>
<dbReference type="AlphaFoldDB" id="A0AAX4JAL3"/>
<reference evidence="3" key="1">
    <citation type="journal article" date="2024" name="BMC Genomics">
        <title>Functional annotation of a divergent genome using sequence and structure-based similarity.</title>
        <authorList>
            <person name="Svedberg D."/>
            <person name="Winiger R.R."/>
            <person name="Berg A."/>
            <person name="Sharma H."/>
            <person name="Tellgren-Roth C."/>
            <person name="Debrunner-Vossbrinck B.A."/>
            <person name="Vossbrinck C.R."/>
            <person name="Barandun J."/>
        </authorList>
    </citation>
    <scope>NUCLEOTIDE SEQUENCE</scope>
    <source>
        <strain evidence="3">Illinois isolate</strain>
    </source>
</reference>
<accession>A0AAX4JAL3</accession>
<keyword evidence="1" id="KW-0479">Metal-binding</keyword>
<evidence type="ECO:0000259" key="2">
    <source>
        <dbReference type="PROSITE" id="PS50157"/>
    </source>
</evidence>
<dbReference type="GeneID" id="90540823"/>
<dbReference type="Proteomes" id="UP001334084">
    <property type="component" value="Chromosome 3"/>
</dbReference>
<protein>
    <recommendedName>
        <fullName evidence="2">C2H2-type domain-containing protein</fullName>
    </recommendedName>
</protein>
<organism evidence="3 4">
    <name type="scientific">Vairimorpha necatrix</name>
    <dbReference type="NCBI Taxonomy" id="6039"/>
    <lineage>
        <taxon>Eukaryota</taxon>
        <taxon>Fungi</taxon>
        <taxon>Fungi incertae sedis</taxon>
        <taxon>Microsporidia</taxon>
        <taxon>Nosematidae</taxon>
        <taxon>Vairimorpha</taxon>
    </lineage>
</organism>
<keyword evidence="1" id="KW-0862">Zinc</keyword>
<keyword evidence="4" id="KW-1185">Reference proteome</keyword>
<dbReference type="Gene3D" id="3.30.160.60">
    <property type="entry name" value="Classic Zinc Finger"/>
    <property type="match status" value="1"/>
</dbReference>
<evidence type="ECO:0000256" key="1">
    <source>
        <dbReference type="PROSITE-ProRule" id="PRU00042"/>
    </source>
</evidence>
<dbReference type="InterPro" id="IPR013087">
    <property type="entry name" value="Znf_C2H2_type"/>
</dbReference>
<dbReference type="RefSeq" id="XP_065329160.1">
    <property type="nucleotide sequence ID" value="XM_065473088.1"/>
</dbReference>
<evidence type="ECO:0000313" key="4">
    <source>
        <dbReference type="Proteomes" id="UP001334084"/>
    </source>
</evidence>
<dbReference type="PROSITE" id="PS00028">
    <property type="entry name" value="ZINC_FINGER_C2H2_1"/>
    <property type="match status" value="1"/>
</dbReference>
<feature type="domain" description="C2H2-type" evidence="2">
    <location>
        <begin position="233"/>
        <end position="264"/>
    </location>
</feature>
<evidence type="ECO:0000313" key="3">
    <source>
        <dbReference type="EMBL" id="WUR03015.1"/>
    </source>
</evidence>
<feature type="domain" description="C2H2-type" evidence="2">
    <location>
        <begin position="199"/>
        <end position="227"/>
    </location>
</feature>
<name>A0AAX4JAL3_9MICR</name>
<gene>
    <name evidence="3" type="ORF">VNE69_03227</name>
</gene>
<sequence length="287" mass="33589">MLTKKDLNKKIIKVGTDKKPNNAQKDDFYVSIYDELLAAEKLVMLSTGQEVKQKSPVIPSIEEIGDLLGIYTSNDEYLLIKIQNLIHWCISGDLSFIKNNLRDEMLDFQIKNSTTEELENYFKFYSTDSKELVNDYNFYSETKQVNDCNFYSESKDVNDKTVENKDLVKNKVADKNKSPNDNRDEMYKIRFSSSKKNKLICQNCESTFTTRNGLKYHITFVHSEKNEKAIKPYLCPFSDKCKKKYKNKNGLYYHLRHYHKEVNEDIEDLYARSVDANCIMSSKPVEK</sequence>
<keyword evidence="1" id="KW-0863">Zinc-finger</keyword>